<dbReference type="Pfam" id="PF01553">
    <property type="entry name" value="Acyltransferase"/>
    <property type="match status" value="1"/>
</dbReference>
<gene>
    <name evidence="3" type="ORF">GCM10010517_27630</name>
</gene>
<evidence type="ECO:0000313" key="4">
    <source>
        <dbReference type="Proteomes" id="UP001500831"/>
    </source>
</evidence>
<organism evidence="3 4">
    <name type="scientific">Streptosporangium fragile</name>
    <dbReference type="NCBI Taxonomy" id="46186"/>
    <lineage>
        <taxon>Bacteria</taxon>
        <taxon>Bacillati</taxon>
        <taxon>Actinomycetota</taxon>
        <taxon>Actinomycetes</taxon>
        <taxon>Streptosporangiales</taxon>
        <taxon>Streptosporangiaceae</taxon>
        <taxon>Streptosporangium</taxon>
    </lineage>
</organism>
<accession>A0ABN3VWH5</accession>
<feature type="compositionally biased region" description="Gly residues" evidence="1">
    <location>
        <begin position="44"/>
        <end position="76"/>
    </location>
</feature>
<feature type="region of interest" description="Disordered" evidence="1">
    <location>
        <begin position="1"/>
        <end position="85"/>
    </location>
</feature>
<dbReference type="InterPro" id="IPR002123">
    <property type="entry name" value="Plipid/glycerol_acylTrfase"/>
</dbReference>
<keyword evidence="4" id="KW-1185">Reference proteome</keyword>
<sequence length="366" mass="39320">MSETAGEPEGAEVIPISRARSSHAPARREPGGALPDEARPAGVCSGGPDAGTGPETGAGAGTGPETGAGAGTGPEAGAGDVAGPDDGDRRLAELLAFLRRRIAGEYEVDEFGFDPELTDKVLLELIRPLYRHWFRVETVGMHNVPGDSGALIVANHSGTLPFDGLMLQVALHDDHPGRRALRLLGADLVYRLPVLGHLSRKSGHTLACREDADRLLRKGELVGVFPEGFKGVGKPFSERYRLQRFGRGGFVASAIRAGVPIVPCAIVGAEEIYPKIGDLRFLARALGLPYLPITPLFPWLGPLGLVPLPSKWMIGFGEPIRTDEFDPDDADDPMLVFNLTDQVREVIQGRLDELRLRRGHAFPPFF</sequence>
<feature type="domain" description="Phospholipid/glycerol acyltransferase" evidence="2">
    <location>
        <begin position="150"/>
        <end position="269"/>
    </location>
</feature>
<dbReference type="Proteomes" id="UP001500831">
    <property type="component" value="Unassembled WGS sequence"/>
</dbReference>
<dbReference type="SUPFAM" id="SSF69593">
    <property type="entry name" value="Glycerol-3-phosphate (1)-acyltransferase"/>
    <property type="match status" value="1"/>
</dbReference>
<name>A0ABN3VWH5_9ACTN</name>
<dbReference type="SMART" id="SM00563">
    <property type="entry name" value="PlsC"/>
    <property type="match status" value="1"/>
</dbReference>
<evidence type="ECO:0000259" key="2">
    <source>
        <dbReference type="SMART" id="SM00563"/>
    </source>
</evidence>
<dbReference type="CDD" id="cd07987">
    <property type="entry name" value="LPLAT_MGAT-like"/>
    <property type="match status" value="1"/>
</dbReference>
<keyword evidence="3" id="KW-0808">Transferase</keyword>
<dbReference type="PANTHER" id="PTHR22753:SF14">
    <property type="entry name" value="MONOACYLGLYCEROL_DIACYLGLYCEROL O-ACYLTRANSFERASE"/>
    <property type="match status" value="1"/>
</dbReference>
<dbReference type="EMBL" id="BAAAVI010000016">
    <property type="protein sequence ID" value="GAA2867942.1"/>
    <property type="molecule type" value="Genomic_DNA"/>
</dbReference>
<evidence type="ECO:0000313" key="3">
    <source>
        <dbReference type="EMBL" id="GAA2867942.1"/>
    </source>
</evidence>
<protein>
    <submittedName>
        <fullName evidence="3">Lysophospholipid acyltransferase family protein</fullName>
    </submittedName>
</protein>
<keyword evidence="3" id="KW-0012">Acyltransferase</keyword>
<comment type="caution">
    <text evidence="3">The sequence shown here is derived from an EMBL/GenBank/DDBJ whole genome shotgun (WGS) entry which is preliminary data.</text>
</comment>
<dbReference type="PANTHER" id="PTHR22753">
    <property type="entry name" value="TRANSMEMBRANE PROTEIN 68"/>
    <property type="match status" value="1"/>
</dbReference>
<reference evidence="3 4" key="1">
    <citation type="journal article" date="2019" name="Int. J. Syst. Evol. Microbiol.">
        <title>The Global Catalogue of Microorganisms (GCM) 10K type strain sequencing project: providing services to taxonomists for standard genome sequencing and annotation.</title>
        <authorList>
            <consortium name="The Broad Institute Genomics Platform"/>
            <consortium name="The Broad Institute Genome Sequencing Center for Infectious Disease"/>
            <person name="Wu L."/>
            <person name="Ma J."/>
        </authorList>
    </citation>
    <scope>NUCLEOTIDE SEQUENCE [LARGE SCALE GENOMIC DNA]</scope>
    <source>
        <strain evidence="3 4">JCM 6242</strain>
    </source>
</reference>
<dbReference type="GO" id="GO:0016746">
    <property type="term" value="F:acyltransferase activity"/>
    <property type="evidence" value="ECO:0007669"/>
    <property type="project" value="UniProtKB-KW"/>
</dbReference>
<proteinExistence type="predicted"/>
<evidence type="ECO:0000256" key="1">
    <source>
        <dbReference type="SAM" id="MobiDB-lite"/>
    </source>
</evidence>